<dbReference type="SUPFAM" id="SSF53756">
    <property type="entry name" value="UDP-Glycosyltransferase/glycogen phosphorylase"/>
    <property type="match status" value="1"/>
</dbReference>
<keyword evidence="3" id="KW-0808">Transferase</keyword>
<dbReference type="Pfam" id="PF00534">
    <property type="entry name" value="Glycos_transf_1"/>
    <property type="match status" value="1"/>
</dbReference>
<evidence type="ECO:0000259" key="1">
    <source>
        <dbReference type="Pfam" id="PF00534"/>
    </source>
</evidence>
<dbReference type="Pfam" id="PF13439">
    <property type="entry name" value="Glyco_transf_4"/>
    <property type="match status" value="1"/>
</dbReference>
<gene>
    <name evidence="3" type="ORF">D7V64_08420</name>
</gene>
<dbReference type="EMBL" id="RAXZ01000008">
    <property type="protein sequence ID" value="RKG53007.1"/>
    <property type="molecule type" value="Genomic_DNA"/>
</dbReference>
<evidence type="ECO:0000313" key="3">
    <source>
        <dbReference type="EMBL" id="RKG53007.1"/>
    </source>
</evidence>
<dbReference type="PANTHER" id="PTHR12526:SF630">
    <property type="entry name" value="GLYCOSYLTRANSFERASE"/>
    <property type="match status" value="1"/>
</dbReference>
<proteinExistence type="predicted"/>
<name>A0A3A8G1N9_9GAMM</name>
<organism evidence="3 4">
    <name type="scientific">Acinetobacter cumulans</name>
    <dbReference type="NCBI Taxonomy" id="2136182"/>
    <lineage>
        <taxon>Bacteria</taxon>
        <taxon>Pseudomonadati</taxon>
        <taxon>Pseudomonadota</taxon>
        <taxon>Gammaproteobacteria</taxon>
        <taxon>Moraxellales</taxon>
        <taxon>Moraxellaceae</taxon>
        <taxon>Acinetobacter</taxon>
    </lineage>
</organism>
<sequence length="331" mass="38092">MKILHTLHWIQFAGTEKVCVDLCNEMSNDHQLYLLSQENIRPYLNDKVELIDFNFEKNRYNPLFLYQTAQLLEKISPDIIHCHNTKELEVMKYAQVFLSKKIPIVGTRHNPILKKKFSYADLGVAVSPETLEYTNAKTNLLITNGVKYKNPTDLSFPPSFNMIAVGRLAKVKGFDVLIKALSKVDFDFKMRIIGEGELKKELEDLIHSLDLQNKVELVGFVKNVNDYLYSSDLQIISSLEEGLSLALIEGIFYGKAIIASDIANHKELLGERFVFDIEKSNNTEQLAQKLNEVHENYQEFVDLFSHVKARKEDFSIEKMAESYLEAYQTLI</sequence>
<dbReference type="InterPro" id="IPR001296">
    <property type="entry name" value="Glyco_trans_1"/>
</dbReference>
<dbReference type="Proteomes" id="UP000281084">
    <property type="component" value="Unassembled WGS sequence"/>
</dbReference>
<protein>
    <submittedName>
        <fullName evidence="3">Glycosyltransferase</fullName>
    </submittedName>
</protein>
<feature type="domain" description="Glycosyltransferase subfamily 4-like N-terminal" evidence="2">
    <location>
        <begin position="14"/>
        <end position="124"/>
    </location>
</feature>
<dbReference type="Gene3D" id="3.40.50.2000">
    <property type="entry name" value="Glycogen Phosphorylase B"/>
    <property type="match status" value="2"/>
</dbReference>
<dbReference type="RefSeq" id="WP_120367419.1">
    <property type="nucleotide sequence ID" value="NZ_RAXZ01000008.1"/>
</dbReference>
<dbReference type="GO" id="GO:1901135">
    <property type="term" value="P:carbohydrate derivative metabolic process"/>
    <property type="evidence" value="ECO:0007669"/>
    <property type="project" value="UniProtKB-ARBA"/>
</dbReference>
<accession>A0A3A8G1N9</accession>
<dbReference type="InterPro" id="IPR028098">
    <property type="entry name" value="Glyco_trans_4-like_N"/>
</dbReference>
<reference evidence="3 4" key="1">
    <citation type="submission" date="2018-09" db="EMBL/GenBank/DDBJ databases">
        <title>The draft genome of Acinetobacter spp. strains.</title>
        <authorList>
            <person name="Qin J."/>
            <person name="Feng Y."/>
            <person name="Zong Z."/>
        </authorList>
    </citation>
    <scope>NUCLEOTIDE SEQUENCE [LARGE SCALE GENOMIC DNA]</scope>
    <source>
        <strain evidence="3 4">WCHAc060002</strain>
    </source>
</reference>
<dbReference type="AlphaFoldDB" id="A0A3A8G1N9"/>
<dbReference type="PANTHER" id="PTHR12526">
    <property type="entry name" value="GLYCOSYLTRANSFERASE"/>
    <property type="match status" value="1"/>
</dbReference>
<evidence type="ECO:0000313" key="4">
    <source>
        <dbReference type="Proteomes" id="UP000281084"/>
    </source>
</evidence>
<dbReference type="GO" id="GO:0016757">
    <property type="term" value="F:glycosyltransferase activity"/>
    <property type="evidence" value="ECO:0007669"/>
    <property type="project" value="InterPro"/>
</dbReference>
<feature type="domain" description="Glycosyl transferase family 1" evidence="1">
    <location>
        <begin position="162"/>
        <end position="297"/>
    </location>
</feature>
<evidence type="ECO:0000259" key="2">
    <source>
        <dbReference type="Pfam" id="PF13439"/>
    </source>
</evidence>
<comment type="caution">
    <text evidence="3">The sequence shown here is derived from an EMBL/GenBank/DDBJ whole genome shotgun (WGS) entry which is preliminary data.</text>
</comment>